<dbReference type="EMBL" id="CP003326">
    <property type="protein sequence ID" value="AFS79167.1"/>
    <property type="molecule type" value="Genomic_DNA"/>
</dbReference>
<keyword evidence="3" id="KW-1185">Reference proteome</keyword>
<evidence type="ECO:0000259" key="1">
    <source>
        <dbReference type="Pfam" id="PF00148"/>
    </source>
</evidence>
<dbReference type="KEGG" id="cad:Curi_c21640"/>
<dbReference type="Proteomes" id="UP000006094">
    <property type="component" value="Chromosome"/>
</dbReference>
<accession>K0B225</accession>
<dbReference type="OrthoDB" id="9767044at2"/>
<dbReference type="STRING" id="1128398.Curi_c21640"/>
<dbReference type="AlphaFoldDB" id="K0B225"/>
<protein>
    <submittedName>
        <fullName evidence="2">Nitrogenase molybdenum-iron protein alpha subunit NifD</fullName>
        <ecNumber evidence="2">1.18.6.1</ecNumber>
    </submittedName>
</protein>
<dbReference type="eggNOG" id="COG2710">
    <property type="taxonomic scope" value="Bacteria"/>
</dbReference>
<dbReference type="InterPro" id="IPR000510">
    <property type="entry name" value="Nase/OxRdtase_comp1"/>
</dbReference>
<dbReference type="EC" id="1.18.6.1" evidence="2"/>
<dbReference type="Gene3D" id="3.40.50.1980">
    <property type="entry name" value="Nitrogenase molybdenum iron protein domain"/>
    <property type="match status" value="3"/>
</dbReference>
<evidence type="ECO:0000313" key="3">
    <source>
        <dbReference type="Proteomes" id="UP000006094"/>
    </source>
</evidence>
<dbReference type="Pfam" id="PF00148">
    <property type="entry name" value="Oxidored_nitro"/>
    <property type="match status" value="1"/>
</dbReference>
<keyword evidence="2" id="KW-0560">Oxidoreductase</keyword>
<organism evidence="2 3">
    <name type="scientific">Gottschalkia acidurici (strain ATCC 7906 / DSM 604 / BCRC 14475 / CIP 104303 / KCTC 5404 / NCIMB 10678 / 9a)</name>
    <name type="common">Clostridium acidurici</name>
    <dbReference type="NCBI Taxonomy" id="1128398"/>
    <lineage>
        <taxon>Bacteria</taxon>
        <taxon>Bacillati</taxon>
        <taxon>Bacillota</taxon>
        <taxon>Tissierellia</taxon>
        <taxon>Tissierellales</taxon>
        <taxon>Gottschalkiaceae</taxon>
        <taxon>Gottschalkia</taxon>
    </lineage>
</organism>
<dbReference type="GO" id="GO:0016163">
    <property type="term" value="F:nitrogenase activity"/>
    <property type="evidence" value="ECO:0007669"/>
    <property type="project" value="UniProtKB-EC"/>
</dbReference>
<name>K0B225_GOTA9</name>
<dbReference type="HOGENOM" id="CLU_025876_3_0_9"/>
<dbReference type="PATRIC" id="fig|1128398.3.peg.2235"/>
<proteinExistence type="predicted"/>
<sequence>MDYIKSKTPPVREDRLGACNSFGGCCSSLLEKSKKGCLNNSKRTFYQTQGCQLNLSLATLNTIRDSVVIVHSPIGCGSGNTSVAGITTNYQKLRDSNSRGLIWVNTNLNETDVISGGEKKLKDAVLYVEKEFSPESIIVVNSCVPALIGDDIDGILTEVQNEVTAKIVPVHCEGFKTKIMASAYDAVFHGILRNLVYEKEKPKDEKAIREKNIKENRTINLLNVSSMSKLDETELIRLLEKLGLEVRVLPCYSHPDDFQDMLDAALNVSICATHDDYFVEHLKSKYDIPFILKTIPIGIKNTNRWIRDIAEFFGLEKEAEGVIESENKALKEALEPFRKSLSGRTALLAGGEIRVLATAELLEFLDIKIIGMRGYHYDHFANELIEGLEGDKNKIIFNAATGQPFEQSNIIERLKPDIYIGHTGGNVWAAKHGVPILPIFGQTYNYMGYSGSFEIIRRLNRVLKNTIFNKNITENIKPPYFEEWYKENPFLYIEEPEEILSEALSGAF</sequence>
<feature type="domain" description="Nitrogenase/oxidoreductase component 1" evidence="1">
    <location>
        <begin position="51"/>
        <end position="463"/>
    </location>
</feature>
<dbReference type="PANTHER" id="PTHR42956:SF1">
    <property type="entry name" value="NITROGENASE IRON-MOLYBDENUM COFACTOR BIOSYNTHESIS PROTEIN NIFE"/>
    <property type="match status" value="1"/>
</dbReference>
<dbReference type="RefSeq" id="WP_014968303.1">
    <property type="nucleotide sequence ID" value="NC_018664.1"/>
</dbReference>
<dbReference type="InterPro" id="IPR049939">
    <property type="entry name" value="NifE-like"/>
</dbReference>
<dbReference type="SUPFAM" id="SSF53807">
    <property type="entry name" value="Helical backbone' metal receptor"/>
    <property type="match status" value="1"/>
</dbReference>
<dbReference type="PANTHER" id="PTHR42956">
    <property type="entry name" value="NITROGENASE IRON-MOLYBDENUM COFACTOR BIOSYNTHESIS PROTEIN NIFE"/>
    <property type="match status" value="1"/>
</dbReference>
<evidence type="ECO:0000313" key="2">
    <source>
        <dbReference type="EMBL" id="AFS79167.1"/>
    </source>
</evidence>
<reference evidence="2 3" key="1">
    <citation type="journal article" date="2012" name="PLoS ONE">
        <title>The purine-utilizing bacterium Clostridium acidurici 9a: a genome-guided metabolic reconsideration.</title>
        <authorList>
            <person name="Hartwich K."/>
            <person name="Poehlein A."/>
            <person name="Daniel R."/>
        </authorList>
    </citation>
    <scope>NUCLEOTIDE SEQUENCE [LARGE SCALE GENOMIC DNA]</scope>
    <source>
        <strain evidence="3">ATCC 7906 / DSM 604 / BCRC 14475 / CIP 104303 / KCTC 5404 / NCIMB 10678 / 9a</strain>
    </source>
</reference>
<gene>
    <name evidence="2" type="primary">nifD</name>
    <name evidence="2" type="ordered locus">Curi_c21640</name>
</gene>